<name>A0A8K0SG28_9HYPO</name>
<reference evidence="1" key="1">
    <citation type="journal article" date="2021" name="Nat. Commun.">
        <title>Genetic determinants of endophytism in the Arabidopsis root mycobiome.</title>
        <authorList>
            <person name="Mesny F."/>
            <person name="Miyauchi S."/>
            <person name="Thiergart T."/>
            <person name="Pickel B."/>
            <person name="Atanasova L."/>
            <person name="Karlsson M."/>
            <person name="Huettel B."/>
            <person name="Barry K.W."/>
            <person name="Haridas S."/>
            <person name="Chen C."/>
            <person name="Bauer D."/>
            <person name="Andreopoulos W."/>
            <person name="Pangilinan J."/>
            <person name="LaButti K."/>
            <person name="Riley R."/>
            <person name="Lipzen A."/>
            <person name="Clum A."/>
            <person name="Drula E."/>
            <person name="Henrissat B."/>
            <person name="Kohler A."/>
            <person name="Grigoriev I.V."/>
            <person name="Martin F.M."/>
            <person name="Hacquard S."/>
        </authorList>
    </citation>
    <scope>NUCLEOTIDE SEQUENCE</scope>
    <source>
        <strain evidence="1">MPI-CAGE-CH-0235</strain>
    </source>
</reference>
<sequence>MNSNVQLLTLLVDSSDEEDSEYRFLVDGRDVKYVTVAPGALPKEDRTFAPVLIPLLPPFPPGDWNEGHIPKDPTTGQLFFARYEKVELNGIVHNWHPTQIDFLELTKLDRLRQNVQRVSHPLFEIPIIFKFAEFPWQIPYFESETIAYEWIEGKGIGPRFLGHVTEAERVMGWVMEDLGGWKTAEPGDLAACQEVLGKLHDLGIRHGDINRFNFLVQEGKALLVDFETAEKCSHVKELEEEYGRLEQSLHDQSFRGGVGPSIVSEKMPG</sequence>
<dbReference type="Pfam" id="PF06293">
    <property type="entry name" value="Kdo"/>
    <property type="match status" value="1"/>
</dbReference>
<accession>A0A8K0SG28</accession>
<evidence type="ECO:0000313" key="1">
    <source>
        <dbReference type="EMBL" id="KAH7308939.1"/>
    </source>
</evidence>
<proteinExistence type="predicted"/>
<dbReference type="InterPro" id="IPR011009">
    <property type="entry name" value="Kinase-like_dom_sf"/>
</dbReference>
<gene>
    <name evidence="1" type="ORF">B0I35DRAFT_441048</name>
</gene>
<dbReference type="EMBL" id="JAGPNK010000014">
    <property type="protein sequence ID" value="KAH7308939.1"/>
    <property type="molecule type" value="Genomic_DNA"/>
</dbReference>
<comment type="caution">
    <text evidence="1">The sequence shown here is derived from an EMBL/GenBank/DDBJ whole genome shotgun (WGS) entry which is preliminary data.</text>
</comment>
<organism evidence="1 2">
    <name type="scientific">Stachybotrys elegans</name>
    <dbReference type="NCBI Taxonomy" id="80388"/>
    <lineage>
        <taxon>Eukaryota</taxon>
        <taxon>Fungi</taxon>
        <taxon>Dikarya</taxon>
        <taxon>Ascomycota</taxon>
        <taxon>Pezizomycotina</taxon>
        <taxon>Sordariomycetes</taxon>
        <taxon>Hypocreomycetidae</taxon>
        <taxon>Hypocreales</taxon>
        <taxon>Stachybotryaceae</taxon>
        <taxon>Stachybotrys</taxon>
    </lineage>
</organism>
<keyword evidence="2" id="KW-1185">Reference proteome</keyword>
<dbReference type="Proteomes" id="UP000813444">
    <property type="component" value="Unassembled WGS sequence"/>
</dbReference>
<dbReference type="AlphaFoldDB" id="A0A8K0SG28"/>
<evidence type="ECO:0000313" key="2">
    <source>
        <dbReference type="Proteomes" id="UP000813444"/>
    </source>
</evidence>
<protein>
    <recommendedName>
        <fullName evidence="3">Aminoglycoside phosphotransferase domain-containing protein</fullName>
    </recommendedName>
</protein>
<dbReference type="SUPFAM" id="SSF56112">
    <property type="entry name" value="Protein kinase-like (PK-like)"/>
    <property type="match status" value="1"/>
</dbReference>
<evidence type="ECO:0008006" key="3">
    <source>
        <dbReference type="Google" id="ProtNLM"/>
    </source>
</evidence>
<dbReference type="Gene3D" id="1.10.510.10">
    <property type="entry name" value="Transferase(Phosphotransferase) domain 1"/>
    <property type="match status" value="1"/>
</dbReference>
<dbReference type="OrthoDB" id="2687876at2759"/>